<accession>A0A382K6F6</accession>
<dbReference type="EMBL" id="UINC01078485">
    <property type="protein sequence ID" value="SVC19606.1"/>
    <property type="molecule type" value="Genomic_DNA"/>
</dbReference>
<protein>
    <submittedName>
        <fullName evidence="1">Uncharacterized protein</fullName>
    </submittedName>
</protein>
<evidence type="ECO:0000313" key="1">
    <source>
        <dbReference type="EMBL" id="SVC19606.1"/>
    </source>
</evidence>
<organism evidence="1">
    <name type="scientific">marine metagenome</name>
    <dbReference type="NCBI Taxonomy" id="408172"/>
    <lineage>
        <taxon>unclassified sequences</taxon>
        <taxon>metagenomes</taxon>
        <taxon>ecological metagenomes</taxon>
    </lineage>
</organism>
<reference evidence="1" key="1">
    <citation type="submission" date="2018-05" db="EMBL/GenBank/DDBJ databases">
        <authorList>
            <person name="Lanie J.A."/>
            <person name="Ng W.-L."/>
            <person name="Kazmierczak K.M."/>
            <person name="Andrzejewski T.M."/>
            <person name="Davidsen T.M."/>
            <person name="Wayne K.J."/>
            <person name="Tettelin H."/>
            <person name="Glass J.I."/>
            <person name="Rusch D."/>
            <person name="Podicherti R."/>
            <person name="Tsui H.-C.T."/>
            <person name="Winkler M.E."/>
        </authorList>
    </citation>
    <scope>NUCLEOTIDE SEQUENCE</scope>
</reference>
<feature type="non-terminal residue" evidence="1">
    <location>
        <position position="52"/>
    </location>
</feature>
<name>A0A382K6F6_9ZZZZ</name>
<sequence>MLSIFVEANCNRYVRDECRFCHVYPPLKNLLDSKEDWHMTPDDAQLMADKIR</sequence>
<dbReference type="AlphaFoldDB" id="A0A382K6F6"/>
<proteinExistence type="predicted"/>
<gene>
    <name evidence="1" type="ORF">METZ01_LOCUS272460</name>
</gene>